<organism evidence="2 3">
    <name type="scientific">Methanothermobacter tenebrarum</name>
    <dbReference type="NCBI Taxonomy" id="680118"/>
    <lineage>
        <taxon>Archaea</taxon>
        <taxon>Methanobacteriati</taxon>
        <taxon>Methanobacteriota</taxon>
        <taxon>Methanomada group</taxon>
        <taxon>Methanobacteria</taxon>
        <taxon>Methanobacteriales</taxon>
        <taxon>Methanobacteriaceae</taxon>
        <taxon>Methanothermobacter</taxon>
    </lineage>
</organism>
<dbReference type="InterPro" id="IPR003382">
    <property type="entry name" value="Flavoprotein"/>
</dbReference>
<name>A0A328PJN1_9EURY</name>
<dbReference type="Gene3D" id="3.40.50.1950">
    <property type="entry name" value="Flavin prenyltransferase-like"/>
    <property type="match status" value="1"/>
</dbReference>
<dbReference type="GO" id="GO:0003824">
    <property type="term" value="F:catalytic activity"/>
    <property type="evidence" value="ECO:0007669"/>
    <property type="project" value="InterPro"/>
</dbReference>
<dbReference type="InterPro" id="IPR014072">
    <property type="entry name" value="Archaeoflavo_AfpA"/>
</dbReference>
<dbReference type="Pfam" id="PF02441">
    <property type="entry name" value="Flavoprotein"/>
    <property type="match status" value="1"/>
</dbReference>
<dbReference type="InterPro" id="IPR036551">
    <property type="entry name" value="Flavin_trans-like"/>
</dbReference>
<comment type="caution">
    <text evidence="2">The sequence shown here is derived from an EMBL/GenBank/DDBJ whole genome shotgun (WGS) entry which is preliminary data.</text>
</comment>
<dbReference type="EMBL" id="QLOE01000001">
    <property type="protein sequence ID" value="RAO79946.1"/>
    <property type="molecule type" value="Genomic_DNA"/>
</dbReference>
<proteinExistence type="predicted"/>
<evidence type="ECO:0000313" key="2">
    <source>
        <dbReference type="EMBL" id="RAO79946.1"/>
    </source>
</evidence>
<evidence type="ECO:0000259" key="1">
    <source>
        <dbReference type="Pfam" id="PF02441"/>
    </source>
</evidence>
<keyword evidence="3" id="KW-1185">Reference proteome</keyword>
<dbReference type="OrthoDB" id="23478at2157"/>
<accession>A0A328PJN1</accession>
<dbReference type="AlphaFoldDB" id="A0A328PJN1"/>
<dbReference type="RefSeq" id="WP_112093256.1">
    <property type="nucleotide sequence ID" value="NZ_QLOE01000001.1"/>
</dbReference>
<gene>
    <name evidence="2" type="primary">afpA</name>
    <name evidence="2" type="ORF">DPC56_01345</name>
</gene>
<reference evidence="2 3" key="1">
    <citation type="submission" date="2018-06" db="EMBL/GenBank/DDBJ databases">
        <title>Draft genome sequence of hyperthermophilic methanogen Methanothermobacter tenebrarum sp. MCM-B 1447.</title>
        <authorList>
            <person name="Pore S.D."/>
            <person name="Dagar S."/>
            <person name="Dhakephalkar P.K."/>
        </authorList>
    </citation>
    <scope>NUCLEOTIDE SEQUENCE [LARGE SCALE GENOMIC DNA]</scope>
    <source>
        <strain evidence="2 3">MCM B 1447</strain>
    </source>
</reference>
<dbReference type="NCBIfam" id="TIGR02699">
    <property type="entry name" value="archaeo_AfpA"/>
    <property type="match status" value="1"/>
</dbReference>
<evidence type="ECO:0000313" key="3">
    <source>
        <dbReference type="Proteomes" id="UP000249782"/>
    </source>
</evidence>
<feature type="domain" description="Flavoprotein" evidence="1">
    <location>
        <begin position="6"/>
        <end position="149"/>
    </location>
</feature>
<protein>
    <submittedName>
        <fullName evidence="2">Archaeoflavoprotein AfpA</fullName>
    </submittedName>
</protein>
<sequence>MTVKLNVAWCITGAGDKITETYEVMKDIKDIYDGRAVIKVFISKSGDQVVKYYGIYQDLETNFDQKWVEISANSPFLAGQVQLGKYDFLLIAPCTSNSVAKISLRIADTLITNAAIMAQKAGVPVYIMPTDFEEGTTETRLPNGKILTLEIRKEDVEHVKRLSRMKNTHVFKDPEYIYKIFERFTRE</sequence>
<dbReference type="Proteomes" id="UP000249782">
    <property type="component" value="Unassembled WGS sequence"/>
</dbReference>
<dbReference type="SUPFAM" id="SSF52507">
    <property type="entry name" value="Homo-oligomeric flavin-containing Cys decarboxylases, HFCD"/>
    <property type="match status" value="1"/>
</dbReference>